<comment type="caution">
    <text evidence="1">The sequence shown here is derived from an EMBL/GenBank/DDBJ whole genome shotgun (WGS) entry which is preliminary data.</text>
</comment>
<protein>
    <submittedName>
        <fullName evidence="1">Uncharacterized protein</fullName>
    </submittedName>
</protein>
<evidence type="ECO:0000313" key="1">
    <source>
        <dbReference type="EMBL" id="KAK7357290.1"/>
    </source>
</evidence>
<dbReference type="Proteomes" id="UP001374584">
    <property type="component" value="Unassembled WGS sequence"/>
</dbReference>
<sequence length="269" mass="30034">MSQESGTAIFSATFPSEVHVRDPIKRLKISYTREFLLSLDQADIIVKFPYVVDDEEADIFSLRLCVPGRISTRDPSEAYISPISVEKGKQVVSMVDDCESSTVYCRGISVNMNQNPSSPDFHIQGELKLNSFSGSIDGKSSSSCELCLPDEDSLITFDELFLLPELENLAVADSSMSSSPERSPIEADVLSPSSPREMIEKLVEFILNEESSTPHLEDPTVQHGAGLRCFSHSTHAQQTHAEFYSNHLTPERKDQLDHNRFQINSINFK</sequence>
<proteinExistence type="predicted"/>
<keyword evidence="2" id="KW-1185">Reference proteome</keyword>
<dbReference type="EMBL" id="JAYMYR010000006">
    <property type="protein sequence ID" value="KAK7357290.1"/>
    <property type="molecule type" value="Genomic_DNA"/>
</dbReference>
<reference evidence="1 2" key="1">
    <citation type="submission" date="2024-01" db="EMBL/GenBank/DDBJ databases">
        <title>The genomes of 5 underutilized Papilionoideae crops provide insights into root nodulation and disease resistanc.</title>
        <authorList>
            <person name="Jiang F."/>
        </authorList>
    </citation>
    <scope>NUCLEOTIDE SEQUENCE [LARGE SCALE GENOMIC DNA]</scope>
    <source>
        <strain evidence="1">JINMINGXINNONG_FW02</strain>
        <tissue evidence="1">Leaves</tissue>
    </source>
</reference>
<accession>A0AAN9R0A3</accession>
<dbReference type="AlphaFoldDB" id="A0AAN9R0A3"/>
<name>A0AAN9R0A3_PHACN</name>
<gene>
    <name evidence="1" type="ORF">VNO80_16574</name>
</gene>
<evidence type="ECO:0000313" key="2">
    <source>
        <dbReference type="Proteomes" id="UP001374584"/>
    </source>
</evidence>
<organism evidence="1 2">
    <name type="scientific">Phaseolus coccineus</name>
    <name type="common">Scarlet runner bean</name>
    <name type="synonym">Phaseolus multiflorus</name>
    <dbReference type="NCBI Taxonomy" id="3886"/>
    <lineage>
        <taxon>Eukaryota</taxon>
        <taxon>Viridiplantae</taxon>
        <taxon>Streptophyta</taxon>
        <taxon>Embryophyta</taxon>
        <taxon>Tracheophyta</taxon>
        <taxon>Spermatophyta</taxon>
        <taxon>Magnoliopsida</taxon>
        <taxon>eudicotyledons</taxon>
        <taxon>Gunneridae</taxon>
        <taxon>Pentapetalae</taxon>
        <taxon>rosids</taxon>
        <taxon>fabids</taxon>
        <taxon>Fabales</taxon>
        <taxon>Fabaceae</taxon>
        <taxon>Papilionoideae</taxon>
        <taxon>50 kb inversion clade</taxon>
        <taxon>NPAAA clade</taxon>
        <taxon>indigoferoid/millettioid clade</taxon>
        <taxon>Phaseoleae</taxon>
        <taxon>Phaseolus</taxon>
    </lineage>
</organism>